<dbReference type="EMBL" id="JALAYX010000003">
    <property type="protein sequence ID" value="MCJ8239203.1"/>
    <property type="molecule type" value="Genomic_DNA"/>
</dbReference>
<evidence type="ECO:0000313" key="3">
    <source>
        <dbReference type="Proteomes" id="UP001522662"/>
    </source>
</evidence>
<dbReference type="RefSeq" id="WP_245136896.1">
    <property type="nucleotide sequence ID" value="NZ_CP128477.1"/>
</dbReference>
<sequence length="82" mass="9214">MKHRATSRQQTGSNVWFPLFFRHFDHCARSAGSTPSKAKIRQNEKQSKLAEPGDSAAYPSRKRQEPIGSIVADFAMHNLPFG</sequence>
<gene>
    <name evidence="2" type="ORF">MKJ03_12755</name>
</gene>
<keyword evidence="3" id="KW-1185">Reference proteome</keyword>
<feature type="region of interest" description="Disordered" evidence="1">
    <location>
        <begin position="31"/>
        <end position="63"/>
    </location>
</feature>
<organism evidence="2 3">
    <name type="scientific">Peteryoungia algae</name>
    <dbReference type="NCBI Taxonomy" id="2919917"/>
    <lineage>
        <taxon>Bacteria</taxon>
        <taxon>Pseudomonadati</taxon>
        <taxon>Pseudomonadota</taxon>
        <taxon>Alphaproteobacteria</taxon>
        <taxon>Hyphomicrobiales</taxon>
        <taxon>Rhizobiaceae</taxon>
        <taxon>Peteryoungia</taxon>
    </lineage>
</organism>
<accession>A0ABT0D1A2</accession>
<dbReference type="Proteomes" id="UP001522662">
    <property type="component" value="Unassembled WGS sequence"/>
</dbReference>
<protein>
    <submittedName>
        <fullName evidence="2">Uncharacterized protein</fullName>
    </submittedName>
</protein>
<reference evidence="2 3" key="1">
    <citation type="submission" date="2022-03" db="EMBL/GenBank/DDBJ databases">
        <title>Rhizobium SSM4.3 sp. nov., isolated from Sediment (Gouqi Island).</title>
        <authorList>
            <person name="Chen G."/>
        </authorList>
    </citation>
    <scope>NUCLEOTIDE SEQUENCE [LARGE SCALE GENOMIC DNA]</scope>
    <source>
        <strain evidence="2 3">SSM4.3</strain>
    </source>
</reference>
<evidence type="ECO:0000256" key="1">
    <source>
        <dbReference type="SAM" id="MobiDB-lite"/>
    </source>
</evidence>
<comment type="caution">
    <text evidence="2">The sequence shown here is derived from an EMBL/GenBank/DDBJ whole genome shotgun (WGS) entry which is preliminary data.</text>
</comment>
<proteinExistence type="predicted"/>
<name>A0ABT0D1A2_9HYPH</name>
<evidence type="ECO:0000313" key="2">
    <source>
        <dbReference type="EMBL" id="MCJ8239203.1"/>
    </source>
</evidence>